<keyword evidence="2" id="KW-1185">Reference proteome</keyword>
<dbReference type="Proteomes" id="UP000024635">
    <property type="component" value="Unassembled WGS sequence"/>
</dbReference>
<evidence type="ECO:0000313" key="1">
    <source>
        <dbReference type="EMBL" id="EYC36328.1"/>
    </source>
</evidence>
<sequence length="84" mass="9713">MLVSGRTSEYFDHVQTSLFKIVSIFALEFRDCSKYSQVLPNTSIIHLNKHFAKRFLWVGIEPGSHHKCDMLPPSGPYEKLCRTQ</sequence>
<organism evidence="1 2">
    <name type="scientific">Ancylostoma ceylanicum</name>
    <dbReference type="NCBI Taxonomy" id="53326"/>
    <lineage>
        <taxon>Eukaryota</taxon>
        <taxon>Metazoa</taxon>
        <taxon>Ecdysozoa</taxon>
        <taxon>Nematoda</taxon>
        <taxon>Chromadorea</taxon>
        <taxon>Rhabditida</taxon>
        <taxon>Rhabditina</taxon>
        <taxon>Rhabditomorpha</taxon>
        <taxon>Strongyloidea</taxon>
        <taxon>Ancylostomatidae</taxon>
        <taxon>Ancylostomatinae</taxon>
        <taxon>Ancylostoma</taxon>
    </lineage>
</organism>
<dbReference type="EMBL" id="JARK01000508">
    <property type="protein sequence ID" value="EYC36328.1"/>
    <property type="molecule type" value="Genomic_DNA"/>
</dbReference>
<gene>
    <name evidence="1" type="primary">Acey_s0908.g2985</name>
    <name evidence="1" type="ORF">Y032_0908g2985</name>
</gene>
<evidence type="ECO:0000313" key="2">
    <source>
        <dbReference type="Proteomes" id="UP000024635"/>
    </source>
</evidence>
<name>A0A016WBD9_9BILA</name>
<dbReference type="AlphaFoldDB" id="A0A016WBD9"/>
<proteinExistence type="predicted"/>
<protein>
    <submittedName>
        <fullName evidence="1">Uncharacterized protein</fullName>
    </submittedName>
</protein>
<accession>A0A016WBD9</accession>
<reference evidence="2" key="1">
    <citation type="journal article" date="2015" name="Nat. Genet.">
        <title>The genome and transcriptome of the zoonotic hookworm Ancylostoma ceylanicum identify infection-specific gene families.</title>
        <authorList>
            <person name="Schwarz E.M."/>
            <person name="Hu Y."/>
            <person name="Antoshechkin I."/>
            <person name="Miller M.M."/>
            <person name="Sternberg P.W."/>
            <person name="Aroian R.V."/>
        </authorList>
    </citation>
    <scope>NUCLEOTIDE SEQUENCE</scope>
    <source>
        <strain evidence="2">HY135</strain>
    </source>
</reference>
<comment type="caution">
    <text evidence="1">The sequence shown here is derived from an EMBL/GenBank/DDBJ whole genome shotgun (WGS) entry which is preliminary data.</text>
</comment>